<evidence type="ECO:0000313" key="2">
    <source>
        <dbReference type="Proteomes" id="UP000757461"/>
    </source>
</evidence>
<dbReference type="Pfam" id="PF08902">
    <property type="entry name" value="DUF1848"/>
    <property type="match status" value="1"/>
</dbReference>
<dbReference type="InterPro" id="IPR014998">
    <property type="entry name" value="DUF1848"/>
</dbReference>
<proteinExistence type="predicted"/>
<dbReference type="Proteomes" id="UP000757461">
    <property type="component" value="Unassembled WGS sequence"/>
</dbReference>
<comment type="caution">
    <text evidence="1">The sequence shown here is derived from an EMBL/GenBank/DDBJ whole genome shotgun (WGS) entry which is preliminary data.</text>
</comment>
<dbReference type="EMBL" id="JABZSQ010000154">
    <property type="protein sequence ID" value="MBF1415506.1"/>
    <property type="molecule type" value="Genomic_DNA"/>
</dbReference>
<gene>
    <name evidence="1" type="ORF">HXN33_08005</name>
</gene>
<feature type="non-terminal residue" evidence="1">
    <location>
        <position position="1"/>
    </location>
</feature>
<name>A0A930HYY0_9BACT</name>
<reference evidence="1" key="1">
    <citation type="submission" date="2020-04" db="EMBL/GenBank/DDBJ databases">
        <title>Deep metagenomics examines the oral microbiome during advanced dental caries in children, revealing novel taxa and co-occurrences with host molecules.</title>
        <authorList>
            <person name="Baker J.L."/>
            <person name="Morton J.T."/>
            <person name="Dinis M."/>
            <person name="Alvarez R."/>
            <person name="Tran N.C."/>
            <person name="Knight R."/>
            <person name="Edlund A."/>
        </authorList>
    </citation>
    <scope>NUCLEOTIDE SEQUENCE</scope>
    <source>
        <strain evidence="1">JCVI_25_bin.9</strain>
    </source>
</reference>
<sequence>FISVHKKDPGQRALCGCMAAKDIGEYNTCPHLCEYCYANTTKERAIENWKRHQQNRNADTITGK</sequence>
<organism evidence="1 2">
    <name type="scientific">Prevotella histicola</name>
    <dbReference type="NCBI Taxonomy" id="470565"/>
    <lineage>
        <taxon>Bacteria</taxon>
        <taxon>Pseudomonadati</taxon>
        <taxon>Bacteroidota</taxon>
        <taxon>Bacteroidia</taxon>
        <taxon>Bacteroidales</taxon>
        <taxon>Prevotellaceae</taxon>
        <taxon>Prevotella</taxon>
    </lineage>
</organism>
<evidence type="ECO:0000313" key="1">
    <source>
        <dbReference type="EMBL" id="MBF1415506.1"/>
    </source>
</evidence>
<accession>A0A930HYY0</accession>
<protein>
    <submittedName>
        <fullName evidence="1">DUF1848 family protein</fullName>
    </submittedName>
</protein>
<dbReference type="AlphaFoldDB" id="A0A930HYY0"/>